<gene>
    <name evidence="9" type="primary">iclR_1</name>
    <name evidence="9" type="ORF">IMCC3135_00675</name>
</gene>
<dbReference type="Gene3D" id="3.30.450.40">
    <property type="match status" value="1"/>
</dbReference>
<evidence type="ECO:0000313" key="9">
    <source>
        <dbReference type="EMBL" id="ASJ70261.1"/>
    </source>
</evidence>
<keyword evidence="10" id="KW-1185">Reference proteome</keyword>
<dbReference type="InterPro" id="IPR011991">
    <property type="entry name" value="ArsR-like_HTH"/>
</dbReference>
<feature type="domain" description="HTH iclR-type" evidence="7">
    <location>
        <begin position="20"/>
        <end position="82"/>
    </location>
</feature>
<dbReference type="CDD" id="cd00090">
    <property type="entry name" value="HTH_ARSR"/>
    <property type="match status" value="1"/>
</dbReference>
<feature type="region of interest" description="Disordered" evidence="6">
    <location>
        <begin position="1"/>
        <end position="20"/>
    </location>
</feature>
<evidence type="ECO:0000259" key="8">
    <source>
        <dbReference type="PROSITE" id="PS51078"/>
    </source>
</evidence>
<dbReference type="Pfam" id="PF01614">
    <property type="entry name" value="IclR_C"/>
    <property type="match status" value="1"/>
</dbReference>
<dbReference type="AlphaFoldDB" id="A0A2Z2NJL4"/>
<keyword evidence="3" id="KW-0804">Transcription</keyword>
<dbReference type="PROSITE" id="PS51077">
    <property type="entry name" value="HTH_ICLR"/>
    <property type="match status" value="1"/>
</dbReference>
<evidence type="ECO:0000313" key="10">
    <source>
        <dbReference type="Proteomes" id="UP000250079"/>
    </source>
</evidence>
<dbReference type="Pfam" id="PF09339">
    <property type="entry name" value="HTH_IclR"/>
    <property type="match status" value="1"/>
</dbReference>
<evidence type="ECO:0000256" key="1">
    <source>
        <dbReference type="ARBA" id="ARBA00023015"/>
    </source>
</evidence>
<dbReference type="Gene3D" id="1.10.10.10">
    <property type="entry name" value="Winged helix-like DNA-binding domain superfamily/Winged helix DNA-binding domain"/>
    <property type="match status" value="1"/>
</dbReference>
<dbReference type="Proteomes" id="UP000250079">
    <property type="component" value="Chromosome"/>
</dbReference>
<dbReference type="PANTHER" id="PTHR30136">
    <property type="entry name" value="HELIX-TURN-HELIX TRANSCRIPTIONAL REGULATOR, ICLR FAMILY"/>
    <property type="match status" value="1"/>
</dbReference>
<dbReference type="GO" id="GO:0045892">
    <property type="term" value="P:negative regulation of DNA-templated transcription"/>
    <property type="evidence" value="ECO:0007669"/>
    <property type="project" value="TreeGrafter"/>
</dbReference>
<protein>
    <recommendedName>
        <fullName evidence="4">HTH-type transcriptional repressor AllR</fullName>
    </recommendedName>
    <alternativeName>
        <fullName evidence="5">Negative regulator of allantoin and glyoxylate utilization operons</fullName>
    </alternativeName>
</protein>
<dbReference type="PROSITE" id="PS51078">
    <property type="entry name" value="ICLR_ED"/>
    <property type="match status" value="1"/>
</dbReference>
<dbReference type="SUPFAM" id="SSF46785">
    <property type="entry name" value="Winged helix' DNA-binding domain"/>
    <property type="match status" value="1"/>
</dbReference>
<dbReference type="GO" id="GO:0003677">
    <property type="term" value="F:DNA binding"/>
    <property type="evidence" value="ECO:0007669"/>
    <property type="project" value="UniProtKB-KW"/>
</dbReference>
<accession>A0A2Z2NJL4</accession>
<name>A0A2Z2NJL4_9GAMM</name>
<evidence type="ECO:0000256" key="3">
    <source>
        <dbReference type="ARBA" id="ARBA00023163"/>
    </source>
</evidence>
<dbReference type="InterPro" id="IPR014757">
    <property type="entry name" value="Tscrpt_reg_IclR_C"/>
</dbReference>
<proteinExistence type="predicted"/>
<reference evidence="9 10" key="1">
    <citation type="submission" date="2016-12" db="EMBL/GenBank/DDBJ databases">
        <authorList>
            <person name="Song W.-J."/>
            <person name="Kurnit D.M."/>
        </authorList>
    </citation>
    <scope>NUCLEOTIDE SEQUENCE [LARGE SCALE GENOMIC DNA]</scope>
    <source>
        <strain evidence="9 10">IMCC3135</strain>
    </source>
</reference>
<dbReference type="InterPro" id="IPR029016">
    <property type="entry name" value="GAF-like_dom_sf"/>
</dbReference>
<sequence length="266" mass="29287">MTTTMMIAMSDETQTRSPKGSTVTRVLDILDAVADSEHPLSPTDIAAQLSIPKASVHRLCAALEEHGYVTTRLNGRGLQAGHRLNRLALNVLSGAPLQAQRQAILSALSREIGETCNIAVPDGAEMIYFDRAQTHWPVQVNLKIGTRVPMYATAGGKMYLSTLSDARRDRIILNTHMERLTPNTLLSHDDLKEDLIATRERGYSLDNEEYIEGVVAMAMPIKNHQGRLYATLSFHAPCMRLPISAVSDFLPQLRAASEQLSALLDE</sequence>
<dbReference type="EMBL" id="CP018632">
    <property type="protein sequence ID" value="ASJ70261.1"/>
    <property type="molecule type" value="Genomic_DNA"/>
</dbReference>
<evidence type="ECO:0000259" key="7">
    <source>
        <dbReference type="PROSITE" id="PS51077"/>
    </source>
</evidence>
<dbReference type="InterPro" id="IPR050707">
    <property type="entry name" value="HTH_MetabolicPath_Reg"/>
</dbReference>
<dbReference type="SMART" id="SM00346">
    <property type="entry name" value="HTH_ICLR"/>
    <property type="match status" value="1"/>
</dbReference>
<evidence type="ECO:0000256" key="5">
    <source>
        <dbReference type="ARBA" id="ARBA00042627"/>
    </source>
</evidence>
<evidence type="ECO:0000256" key="4">
    <source>
        <dbReference type="ARBA" id="ARBA00040379"/>
    </source>
</evidence>
<keyword evidence="1" id="KW-0805">Transcription regulation</keyword>
<dbReference type="InterPro" id="IPR005471">
    <property type="entry name" value="Tscrpt_reg_IclR_N"/>
</dbReference>
<feature type="domain" description="IclR-ED" evidence="8">
    <location>
        <begin position="83"/>
        <end position="266"/>
    </location>
</feature>
<dbReference type="InterPro" id="IPR036390">
    <property type="entry name" value="WH_DNA-bd_sf"/>
</dbReference>
<dbReference type="KEGG" id="gai:IMCC3135_00675"/>
<evidence type="ECO:0000256" key="2">
    <source>
        <dbReference type="ARBA" id="ARBA00023125"/>
    </source>
</evidence>
<dbReference type="SUPFAM" id="SSF55781">
    <property type="entry name" value="GAF domain-like"/>
    <property type="match status" value="1"/>
</dbReference>
<dbReference type="GO" id="GO:0003700">
    <property type="term" value="F:DNA-binding transcription factor activity"/>
    <property type="evidence" value="ECO:0007669"/>
    <property type="project" value="TreeGrafter"/>
</dbReference>
<keyword evidence="2" id="KW-0238">DNA-binding</keyword>
<dbReference type="InterPro" id="IPR036388">
    <property type="entry name" value="WH-like_DNA-bd_sf"/>
</dbReference>
<organism evidence="9 10">
    <name type="scientific">Granulosicoccus antarcticus IMCC3135</name>
    <dbReference type="NCBI Taxonomy" id="1192854"/>
    <lineage>
        <taxon>Bacteria</taxon>
        <taxon>Pseudomonadati</taxon>
        <taxon>Pseudomonadota</taxon>
        <taxon>Gammaproteobacteria</taxon>
        <taxon>Chromatiales</taxon>
        <taxon>Granulosicoccaceae</taxon>
        <taxon>Granulosicoccus</taxon>
    </lineage>
</organism>
<dbReference type="PANTHER" id="PTHR30136:SF24">
    <property type="entry name" value="HTH-TYPE TRANSCRIPTIONAL REPRESSOR ALLR"/>
    <property type="match status" value="1"/>
</dbReference>
<evidence type="ECO:0000256" key="6">
    <source>
        <dbReference type="SAM" id="MobiDB-lite"/>
    </source>
</evidence>